<evidence type="ECO:0000313" key="3">
    <source>
        <dbReference type="Proteomes" id="UP000247810"/>
    </source>
</evidence>
<dbReference type="OrthoDB" id="4427047at2759"/>
<reference evidence="2 3" key="1">
    <citation type="submission" date="2018-02" db="EMBL/GenBank/DDBJ databases">
        <title>The genomes of Aspergillus section Nigri reveals drivers in fungal speciation.</title>
        <authorList>
            <consortium name="DOE Joint Genome Institute"/>
            <person name="Vesth T.C."/>
            <person name="Nybo J."/>
            <person name="Theobald S."/>
            <person name="Brandl J."/>
            <person name="Frisvad J.C."/>
            <person name="Nielsen K.F."/>
            <person name="Lyhne E.K."/>
            <person name="Kogle M.E."/>
            <person name="Kuo A."/>
            <person name="Riley R."/>
            <person name="Clum A."/>
            <person name="Nolan M."/>
            <person name="Lipzen A."/>
            <person name="Salamov A."/>
            <person name="Henrissat B."/>
            <person name="Wiebenga A."/>
            <person name="De vries R.P."/>
            <person name="Grigoriev I.V."/>
            <person name="Mortensen U.H."/>
            <person name="Andersen M.R."/>
            <person name="Baker S.E."/>
        </authorList>
    </citation>
    <scope>NUCLEOTIDE SEQUENCE [LARGE SCALE GENOMIC DNA]</scope>
    <source>
        <strain evidence="2 3">CBS 707.79</strain>
    </source>
</reference>
<dbReference type="InterPro" id="IPR043129">
    <property type="entry name" value="ATPase_NBD"/>
</dbReference>
<dbReference type="VEuPathDB" id="FungiDB:BO71DRAFT_433670"/>
<proteinExistence type="predicted"/>
<dbReference type="PANTHER" id="PTHR14187:SF5">
    <property type="entry name" value="HEAT SHOCK 70 KDA PROTEIN 12A"/>
    <property type="match status" value="1"/>
</dbReference>
<keyword evidence="3" id="KW-1185">Reference proteome</keyword>
<name>A0A319DRB0_9EURO</name>
<dbReference type="EMBL" id="KZ825975">
    <property type="protein sequence ID" value="PYH90648.1"/>
    <property type="molecule type" value="Genomic_DNA"/>
</dbReference>
<feature type="region of interest" description="Disordered" evidence="1">
    <location>
        <begin position="1"/>
        <end position="22"/>
    </location>
</feature>
<dbReference type="STRING" id="1448320.A0A319DRB0"/>
<dbReference type="SUPFAM" id="SSF53067">
    <property type="entry name" value="Actin-like ATPase domain"/>
    <property type="match status" value="1"/>
</dbReference>
<evidence type="ECO:0008006" key="4">
    <source>
        <dbReference type="Google" id="ProtNLM"/>
    </source>
</evidence>
<evidence type="ECO:0000313" key="2">
    <source>
        <dbReference type="EMBL" id="PYH90648.1"/>
    </source>
</evidence>
<sequence length="384" mass="42958">MTQGIGEVDKRQSTQRSIGGSAQSLSPNFYPLGFYHQSVYDPSILHHKLIERPSTLTIIMAFLRYKLIVGIDFGTTSTGVAISTTSDRNRQPAAIYQITQWPGGMASKTPSRICYPLEGSHSEYEWGFLALPGPLTYAWNKLLLLEASQAEHFRDTELAELAGEPLMMLPPGKSAVGLVADYLRQVRDFLFKQGIFQTLQAREIWFAIPTMSSESMQSHMEEAIEMAGFETYTDGLSKSKFVREQLKLSFHFLKVVAAERPETAASQGAVIKARDGLRIENQRYPRHYGEEPRMEGESTVKHFELLHRPNNGLNYTILLFSSNQQGQPKMIGDPGLSTPTLLACDLSQVRLDRLASVGGPGERFIQFLVSPLPRHSSVAVYRSR</sequence>
<dbReference type="Proteomes" id="UP000247810">
    <property type="component" value="Unassembled WGS sequence"/>
</dbReference>
<protein>
    <recommendedName>
        <fullName evidence="4">Actin-like ATPase domain-containing protein</fullName>
    </recommendedName>
</protein>
<accession>A0A319DRB0</accession>
<dbReference type="Gene3D" id="3.30.420.40">
    <property type="match status" value="1"/>
</dbReference>
<evidence type="ECO:0000256" key="1">
    <source>
        <dbReference type="SAM" id="MobiDB-lite"/>
    </source>
</evidence>
<organism evidence="2 3">
    <name type="scientific">Aspergillus ellipticus CBS 707.79</name>
    <dbReference type="NCBI Taxonomy" id="1448320"/>
    <lineage>
        <taxon>Eukaryota</taxon>
        <taxon>Fungi</taxon>
        <taxon>Dikarya</taxon>
        <taxon>Ascomycota</taxon>
        <taxon>Pezizomycotina</taxon>
        <taxon>Eurotiomycetes</taxon>
        <taxon>Eurotiomycetidae</taxon>
        <taxon>Eurotiales</taxon>
        <taxon>Aspergillaceae</taxon>
        <taxon>Aspergillus</taxon>
        <taxon>Aspergillus subgen. Circumdati</taxon>
    </lineage>
</organism>
<gene>
    <name evidence="2" type="ORF">BO71DRAFT_433670</name>
</gene>
<dbReference type="PANTHER" id="PTHR14187">
    <property type="entry name" value="ALPHA KINASE/ELONGATION FACTOR 2 KINASE"/>
    <property type="match status" value="1"/>
</dbReference>
<dbReference type="AlphaFoldDB" id="A0A319DRB0"/>